<dbReference type="KEGG" id="eke:EK0264_12825"/>
<dbReference type="AlphaFoldDB" id="A0A7L4YPK9"/>
<dbReference type="Pfam" id="PF13193">
    <property type="entry name" value="AMP-binding_C"/>
    <property type="match status" value="1"/>
</dbReference>
<evidence type="ECO:0000313" key="4">
    <source>
        <dbReference type="EMBL" id="QHC01086.1"/>
    </source>
</evidence>
<dbReference type="SUPFAM" id="SSF56801">
    <property type="entry name" value="Acetyl-CoA synthetase-like"/>
    <property type="match status" value="1"/>
</dbReference>
<dbReference type="Gene3D" id="3.30.300.30">
    <property type="match status" value="1"/>
</dbReference>
<keyword evidence="5" id="KW-1185">Reference proteome</keyword>
<dbReference type="Pfam" id="PF00501">
    <property type="entry name" value="AMP-binding"/>
    <property type="match status" value="1"/>
</dbReference>
<protein>
    <submittedName>
        <fullName evidence="4">AMP-binding protein</fullName>
    </submittedName>
</protein>
<reference evidence="4 5" key="1">
    <citation type="journal article" date="2018" name="Int. J. Syst. Evol. Microbiol.">
        <title>Epidermidibacterium keratini gen. nov., sp. nov., a member of the family Sporichthyaceae, isolated from keratin epidermis.</title>
        <authorList>
            <person name="Lee D.G."/>
            <person name="Trujillo M.E."/>
            <person name="Kang S."/>
            <person name="Nam J.J."/>
            <person name="Kim Y.J."/>
        </authorList>
    </citation>
    <scope>NUCLEOTIDE SEQUENCE [LARGE SCALE GENOMIC DNA]</scope>
    <source>
        <strain evidence="4 5">EPI-7</strain>
    </source>
</reference>
<dbReference type="InterPro" id="IPR025110">
    <property type="entry name" value="AMP-bd_C"/>
</dbReference>
<dbReference type="PANTHER" id="PTHR43767">
    <property type="entry name" value="LONG-CHAIN-FATTY-ACID--COA LIGASE"/>
    <property type="match status" value="1"/>
</dbReference>
<evidence type="ECO:0000256" key="1">
    <source>
        <dbReference type="SAM" id="MobiDB-lite"/>
    </source>
</evidence>
<dbReference type="InterPro" id="IPR020845">
    <property type="entry name" value="AMP-binding_CS"/>
</dbReference>
<dbReference type="RefSeq" id="WP_159546211.1">
    <property type="nucleotide sequence ID" value="NZ_CP047156.1"/>
</dbReference>
<dbReference type="InterPro" id="IPR050237">
    <property type="entry name" value="ATP-dep_AMP-bd_enzyme"/>
</dbReference>
<gene>
    <name evidence="4" type="ORF">EK0264_12825</name>
</gene>
<proteinExistence type="predicted"/>
<name>A0A7L4YPK9_9ACTN</name>
<dbReference type="GO" id="GO:0016878">
    <property type="term" value="F:acid-thiol ligase activity"/>
    <property type="evidence" value="ECO:0007669"/>
    <property type="project" value="UniProtKB-ARBA"/>
</dbReference>
<evidence type="ECO:0000259" key="2">
    <source>
        <dbReference type="Pfam" id="PF00501"/>
    </source>
</evidence>
<dbReference type="InParanoid" id="A0A7L4YPK9"/>
<dbReference type="InterPro" id="IPR045851">
    <property type="entry name" value="AMP-bd_C_sf"/>
</dbReference>
<dbReference type="OrthoDB" id="9803968at2"/>
<dbReference type="Gene3D" id="3.40.50.12780">
    <property type="entry name" value="N-terminal domain of ligase-like"/>
    <property type="match status" value="1"/>
</dbReference>
<organism evidence="4 5">
    <name type="scientific">Epidermidibacterium keratini</name>
    <dbReference type="NCBI Taxonomy" id="1891644"/>
    <lineage>
        <taxon>Bacteria</taxon>
        <taxon>Bacillati</taxon>
        <taxon>Actinomycetota</taxon>
        <taxon>Actinomycetes</taxon>
        <taxon>Sporichthyales</taxon>
        <taxon>Sporichthyaceae</taxon>
        <taxon>Epidermidibacterium</taxon>
    </lineage>
</organism>
<dbReference type="InterPro" id="IPR042099">
    <property type="entry name" value="ANL_N_sf"/>
</dbReference>
<dbReference type="Proteomes" id="UP000463857">
    <property type="component" value="Chromosome"/>
</dbReference>
<dbReference type="PROSITE" id="PS00455">
    <property type="entry name" value="AMP_BINDING"/>
    <property type="match status" value="1"/>
</dbReference>
<dbReference type="InterPro" id="IPR000873">
    <property type="entry name" value="AMP-dep_synth/lig_dom"/>
</dbReference>
<sequence>MYPGKWASEAPDRPAAVLTETGEELTYAQLEERSAKLAHWFREQGLQRGDVVALLATNSLEHFEIYWAVMRSGLYLTPINFHLLPSEVSYILDDSDAQVLIASADLGDLAKEALAAAPKVRKALAYGGQIDGFEDYVAAYAGQPSGDLDDDRAGRAMLYSSGTTGKPKGVRQPLPEESVKSDGDGALNVVAPIFGFGDQTRYLSPAPLYHAAPLRYSGQIQVWGGTVYVMPRFDAEDALRQIDRYQITHSQWVPTMFVRMLKLPEQTRGEYDVSSMQVAIHAAAPCPQDVKRAMIDWWGPVLWEYYAGSEGNGTTIINSEQWLTKPGSVGKPATTVVHICDDEGNELPVGEIGKVYFESERPPFEYYKSPEKTASSRHPRHEKWTAIGDLGYVDEDGFLFLAERQSFVIISGGVNIYPQEIEDALTMHPSVGDVAVIGVDDADLGEVVKAVVELVDGVPANDDTREALMEHLRERVAKYKLPRTIDFTERLPRTPTGKLRKHQLRAQYQ</sequence>
<accession>A0A7L4YPK9</accession>
<feature type="region of interest" description="Disordered" evidence="1">
    <location>
        <begin position="159"/>
        <end position="181"/>
    </location>
</feature>
<evidence type="ECO:0000313" key="5">
    <source>
        <dbReference type="Proteomes" id="UP000463857"/>
    </source>
</evidence>
<dbReference type="EMBL" id="CP047156">
    <property type="protein sequence ID" value="QHC01086.1"/>
    <property type="molecule type" value="Genomic_DNA"/>
</dbReference>
<dbReference type="PANTHER" id="PTHR43767:SF1">
    <property type="entry name" value="NONRIBOSOMAL PEPTIDE SYNTHASE PES1 (EUROFUNG)-RELATED"/>
    <property type="match status" value="1"/>
</dbReference>
<feature type="domain" description="AMP-binding enzyme C-terminal" evidence="3">
    <location>
        <begin position="420"/>
        <end position="498"/>
    </location>
</feature>
<evidence type="ECO:0000259" key="3">
    <source>
        <dbReference type="Pfam" id="PF13193"/>
    </source>
</evidence>
<feature type="domain" description="AMP-dependent synthetase/ligase" evidence="2">
    <location>
        <begin position="6"/>
        <end position="358"/>
    </location>
</feature>